<gene>
    <name evidence="2" type="ORF">JCM31185_07380</name>
</gene>
<protein>
    <recommendedName>
        <fullName evidence="4">DUF2929 family protein</fullName>
    </recommendedName>
</protein>
<keyword evidence="3" id="KW-1185">Reference proteome</keyword>
<keyword evidence="1" id="KW-0472">Membrane</keyword>
<keyword evidence="1" id="KW-1133">Transmembrane helix</keyword>
<proteinExistence type="predicted"/>
<feature type="transmembrane region" description="Helical" evidence="1">
    <location>
        <begin position="30"/>
        <end position="47"/>
    </location>
</feature>
<keyword evidence="1" id="KW-0812">Transmembrane</keyword>
<feature type="transmembrane region" description="Helical" evidence="1">
    <location>
        <begin position="7"/>
        <end position="24"/>
    </location>
</feature>
<evidence type="ECO:0000313" key="2">
    <source>
        <dbReference type="EMBL" id="GKT05449.1"/>
    </source>
</evidence>
<reference evidence="2 3" key="1">
    <citation type="submission" date="2022-03" db="EMBL/GenBank/DDBJ databases">
        <title>Draft genome sequence of Furfurilactobacillus curtus JCM 31185.</title>
        <authorList>
            <person name="Suzuki S."/>
            <person name="Endo A."/>
            <person name="Kajikawa A."/>
        </authorList>
    </citation>
    <scope>NUCLEOTIDE SEQUENCE [LARGE SCALE GENOMIC DNA]</scope>
    <source>
        <strain evidence="2 3">JCM 31185</strain>
    </source>
</reference>
<dbReference type="RefSeq" id="WP_407882705.1">
    <property type="nucleotide sequence ID" value="NZ_BQXO01000002.1"/>
</dbReference>
<organism evidence="2 3">
    <name type="scientific">Furfurilactobacillus curtus</name>
    <dbReference type="NCBI Taxonomy" id="1746200"/>
    <lineage>
        <taxon>Bacteria</taxon>
        <taxon>Bacillati</taxon>
        <taxon>Bacillota</taxon>
        <taxon>Bacilli</taxon>
        <taxon>Lactobacillales</taxon>
        <taxon>Lactobacillaceae</taxon>
        <taxon>Furfurilactobacillus</taxon>
    </lineage>
</organism>
<evidence type="ECO:0000256" key="1">
    <source>
        <dbReference type="SAM" id="Phobius"/>
    </source>
</evidence>
<dbReference type="Proteomes" id="UP001628078">
    <property type="component" value="Unassembled WGS sequence"/>
</dbReference>
<evidence type="ECO:0008006" key="4">
    <source>
        <dbReference type="Google" id="ProtNLM"/>
    </source>
</evidence>
<sequence length="53" mass="5948">MGKIKKFILALVWIIAILELILFLAQNATFIPVATTFFMATCVTILFKTSRSV</sequence>
<comment type="caution">
    <text evidence="2">The sequence shown here is derived from an EMBL/GenBank/DDBJ whole genome shotgun (WGS) entry which is preliminary data.</text>
</comment>
<dbReference type="EMBL" id="BQXO01000002">
    <property type="protein sequence ID" value="GKT05449.1"/>
    <property type="molecule type" value="Genomic_DNA"/>
</dbReference>
<evidence type="ECO:0000313" key="3">
    <source>
        <dbReference type="Proteomes" id="UP001628078"/>
    </source>
</evidence>
<accession>A0ABQ5JPF5</accession>
<name>A0ABQ5JPF5_9LACO</name>